<name>A0A2V1E429_9PLEO</name>
<proteinExistence type="predicted"/>
<dbReference type="Proteomes" id="UP000244855">
    <property type="component" value="Unassembled WGS sequence"/>
</dbReference>
<dbReference type="OrthoDB" id="3830006at2759"/>
<reference evidence="2 3" key="1">
    <citation type="journal article" date="2018" name="Sci. Rep.">
        <title>Comparative genomics provides insights into the lifestyle and reveals functional heterogeneity of dark septate endophytic fungi.</title>
        <authorList>
            <person name="Knapp D.G."/>
            <person name="Nemeth J.B."/>
            <person name="Barry K."/>
            <person name="Hainaut M."/>
            <person name="Henrissat B."/>
            <person name="Johnson J."/>
            <person name="Kuo A."/>
            <person name="Lim J.H.P."/>
            <person name="Lipzen A."/>
            <person name="Nolan M."/>
            <person name="Ohm R.A."/>
            <person name="Tamas L."/>
            <person name="Grigoriev I.V."/>
            <person name="Spatafora J.W."/>
            <person name="Nagy L.G."/>
            <person name="Kovacs G.M."/>
        </authorList>
    </citation>
    <scope>NUCLEOTIDE SEQUENCE [LARGE SCALE GENOMIC DNA]</scope>
    <source>
        <strain evidence="2 3">DSE2036</strain>
    </source>
</reference>
<feature type="compositionally biased region" description="Polar residues" evidence="1">
    <location>
        <begin position="72"/>
        <end position="90"/>
    </location>
</feature>
<organism evidence="2 3">
    <name type="scientific">Periconia macrospinosa</name>
    <dbReference type="NCBI Taxonomy" id="97972"/>
    <lineage>
        <taxon>Eukaryota</taxon>
        <taxon>Fungi</taxon>
        <taxon>Dikarya</taxon>
        <taxon>Ascomycota</taxon>
        <taxon>Pezizomycotina</taxon>
        <taxon>Dothideomycetes</taxon>
        <taxon>Pleosporomycetidae</taxon>
        <taxon>Pleosporales</taxon>
        <taxon>Massarineae</taxon>
        <taxon>Periconiaceae</taxon>
        <taxon>Periconia</taxon>
    </lineage>
</organism>
<evidence type="ECO:0000313" key="3">
    <source>
        <dbReference type="Proteomes" id="UP000244855"/>
    </source>
</evidence>
<dbReference type="EMBL" id="KZ805316">
    <property type="protein sequence ID" value="PVI05076.1"/>
    <property type="molecule type" value="Genomic_DNA"/>
</dbReference>
<dbReference type="STRING" id="97972.A0A2V1E429"/>
<evidence type="ECO:0000313" key="2">
    <source>
        <dbReference type="EMBL" id="PVI05076.1"/>
    </source>
</evidence>
<feature type="region of interest" description="Disordered" evidence="1">
    <location>
        <begin position="22"/>
        <end position="94"/>
    </location>
</feature>
<gene>
    <name evidence="2" type="ORF">DM02DRAFT_610946</name>
</gene>
<protein>
    <submittedName>
        <fullName evidence="2">Uncharacterized protein</fullName>
    </submittedName>
</protein>
<dbReference type="AlphaFoldDB" id="A0A2V1E429"/>
<keyword evidence="3" id="KW-1185">Reference proteome</keyword>
<sequence>MPTENPSSSGFLAPGWLSTLSRRSSKSSLNDQNSDPGMIVAPRRPSASSEGKRSRSRNSSLSDGAREVLERISTTFPRSRTPSIASQSGLGSPAPTLKNIKTEMSFNWWGAFINYNKIVTNRESKNTENAPFQSKEFEEICKELTKQCGGYFSCGLPESTFDLALLWCPAGKIHRKTGDGKGPSWSWVGWYGAGVNFPFDPFSCPDYRHLDGNLFMSEIVSYALGPETSWAVRRERDESRLRLDIPYYYPAGKFRHAEDTDTLRFRAFTISGAKFNLRQLDVDDEYEVVDENKQNHVQNDGGRQPTQSIPYTQIWDDKDQHCGIIMDFRANIYNKPSEQNQPQHVFKYVKLSRSRLSDENPKVQRGGGNIIHPPGAPVWKDGAFLWDQSLESFDEEKFEKHEWCMFNVMLIEQQVGGWWERKAIGQIHEVAWKAQNPQNEEIILR</sequence>
<accession>A0A2V1E429</accession>
<evidence type="ECO:0000256" key="1">
    <source>
        <dbReference type="SAM" id="MobiDB-lite"/>
    </source>
</evidence>